<keyword evidence="3" id="KW-1185">Reference proteome</keyword>
<evidence type="ECO:0000313" key="2">
    <source>
        <dbReference type="EMBL" id="UOO88246.1"/>
    </source>
</evidence>
<protein>
    <submittedName>
        <fullName evidence="2">Uncharacterized protein</fullName>
    </submittedName>
</protein>
<feature type="transmembrane region" description="Helical" evidence="1">
    <location>
        <begin position="28"/>
        <end position="47"/>
    </location>
</feature>
<keyword evidence="1" id="KW-1133">Transmembrane helix</keyword>
<keyword evidence="1" id="KW-0812">Transmembrane</keyword>
<accession>A0ABY4DXK2</accession>
<feature type="transmembrane region" description="Helical" evidence="1">
    <location>
        <begin position="59"/>
        <end position="78"/>
    </location>
</feature>
<proteinExistence type="predicted"/>
<evidence type="ECO:0000256" key="1">
    <source>
        <dbReference type="SAM" id="Phobius"/>
    </source>
</evidence>
<dbReference type="EMBL" id="CP091511">
    <property type="protein sequence ID" value="UOO88246.1"/>
    <property type="molecule type" value="Genomic_DNA"/>
</dbReference>
<dbReference type="RefSeq" id="WP_244796668.1">
    <property type="nucleotide sequence ID" value="NZ_CP091511.1"/>
</dbReference>
<dbReference type="Proteomes" id="UP000832011">
    <property type="component" value="Chromosome"/>
</dbReference>
<gene>
    <name evidence="2" type="ORF">LVJ82_12210</name>
</gene>
<evidence type="ECO:0000313" key="3">
    <source>
        <dbReference type="Proteomes" id="UP000832011"/>
    </source>
</evidence>
<sequence>METLYLVLGFGITVYAIAQWQATLWNSGYALACFLCAWLLWQYASQFNQHKHPDSEPPSYNFLPLTFFTGLVLVKLLLGF</sequence>
<keyword evidence="1" id="KW-0472">Membrane</keyword>
<organism evidence="2 3">
    <name type="scientific">Vitreoscilla massiliensis</name>
    <dbReference type="NCBI Taxonomy" id="1689272"/>
    <lineage>
        <taxon>Bacteria</taxon>
        <taxon>Pseudomonadati</taxon>
        <taxon>Pseudomonadota</taxon>
        <taxon>Betaproteobacteria</taxon>
        <taxon>Neisseriales</taxon>
        <taxon>Neisseriaceae</taxon>
        <taxon>Vitreoscilla</taxon>
    </lineage>
</organism>
<reference evidence="2 3" key="1">
    <citation type="journal article" date="2022" name="Res Sq">
        <title>Evolution of multicellular longitudinally dividing oral cavity symbionts (Neisseriaceae).</title>
        <authorList>
            <person name="Nyongesa S."/>
            <person name="Weber P."/>
            <person name="Bernet E."/>
            <person name="Pullido F."/>
            <person name="Nieckarz M."/>
            <person name="Delaby M."/>
            <person name="Nieves C."/>
            <person name="Viehboeck T."/>
            <person name="Krause N."/>
            <person name="Rivera-Millot A."/>
            <person name="Nakamura A."/>
            <person name="Vischer N."/>
            <person name="VanNieuwenhze M."/>
            <person name="Brun Y."/>
            <person name="Cava F."/>
            <person name="Bulgheresi S."/>
            <person name="Veyrier F."/>
        </authorList>
    </citation>
    <scope>NUCLEOTIDE SEQUENCE [LARGE SCALE GENOMIC DNA]</scope>
    <source>
        <strain evidence="2 3">SN4</strain>
    </source>
</reference>
<name>A0ABY4DXK2_9NEIS</name>